<organism evidence="3 4">
    <name type="scientific">Cylindrotheca closterium</name>
    <dbReference type="NCBI Taxonomy" id="2856"/>
    <lineage>
        <taxon>Eukaryota</taxon>
        <taxon>Sar</taxon>
        <taxon>Stramenopiles</taxon>
        <taxon>Ochrophyta</taxon>
        <taxon>Bacillariophyta</taxon>
        <taxon>Bacillariophyceae</taxon>
        <taxon>Bacillariophycidae</taxon>
        <taxon>Bacillariales</taxon>
        <taxon>Bacillariaceae</taxon>
        <taxon>Cylindrotheca</taxon>
    </lineage>
</organism>
<protein>
    <recommendedName>
        <fullName evidence="2">Pseudouridine synthase RsuA/RluA-like domain-containing protein</fullName>
    </recommendedName>
</protein>
<dbReference type="PANTHER" id="PTHR21600">
    <property type="entry name" value="MITOCHONDRIAL RNA PSEUDOURIDINE SYNTHASE"/>
    <property type="match status" value="1"/>
</dbReference>
<dbReference type="Gene3D" id="3.30.2350.10">
    <property type="entry name" value="Pseudouridine synthase"/>
    <property type="match status" value="1"/>
</dbReference>
<gene>
    <name evidence="3" type="ORF">CYCCA115_LOCUS21066</name>
</gene>
<dbReference type="InterPro" id="IPR006145">
    <property type="entry name" value="PsdUridine_synth_RsuA/RluA"/>
</dbReference>
<dbReference type="EMBL" id="CAKOGP040002202">
    <property type="protein sequence ID" value="CAJ1965337.1"/>
    <property type="molecule type" value="Genomic_DNA"/>
</dbReference>
<dbReference type="Pfam" id="PF00849">
    <property type="entry name" value="PseudoU_synth_2"/>
    <property type="match status" value="1"/>
</dbReference>
<keyword evidence="1" id="KW-0812">Transmembrane</keyword>
<dbReference type="GO" id="GO:0009982">
    <property type="term" value="F:pseudouridine synthase activity"/>
    <property type="evidence" value="ECO:0007669"/>
    <property type="project" value="InterPro"/>
</dbReference>
<dbReference type="PANTHER" id="PTHR21600:SF40">
    <property type="entry name" value="PSEUDOURIDYLATE SYNTHASE RPUSD2"/>
    <property type="match status" value="1"/>
</dbReference>
<feature type="domain" description="Pseudouridine synthase RsuA/RluA-like" evidence="2">
    <location>
        <begin position="128"/>
        <end position="302"/>
    </location>
</feature>
<keyword evidence="1" id="KW-1133">Transmembrane helix</keyword>
<evidence type="ECO:0000256" key="1">
    <source>
        <dbReference type="SAM" id="Phobius"/>
    </source>
</evidence>
<name>A0AAD2JMM3_9STRA</name>
<dbReference type="GO" id="GO:0000455">
    <property type="term" value="P:enzyme-directed rRNA pseudouridine synthesis"/>
    <property type="evidence" value="ECO:0007669"/>
    <property type="project" value="TreeGrafter"/>
</dbReference>
<dbReference type="InterPro" id="IPR020103">
    <property type="entry name" value="PsdUridine_synth_cat_dom_sf"/>
</dbReference>
<evidence type="ECO:0000259" key="2">
    <source>
        <dbReference type="Pfam" id="PF00849"/>
    </source>
</evidence>
<dbReference type="AlphaFoldDB" id="A0AAD2JMM3"/>
<dbReference type="SUPFAM" id="SSF55120">
    <property type="entry name" value="Pseudouridine synthase"/>
    <property type="match status" value="1"/>
</dbReference>
<dbReference type="InterPro" id="IPR050188">
    <property type="entry name" value="RluA_PseudoU_synthase"/>
</dbReference>
<keyword evidence="1" id="KW-0472">Membrane</keyword>
<comment type="caution">
    <text evidence="3">The sequence shown here is derived from an EMBL/GenBank/DDBJ whole genome shotgun (WGS) entry which is preliminary data.</text>
</comment>
<proteinExistence type="predicted"/>
<accession>A0AAD2JMM3</accession>
<evidence type="ECO:0000313" key="3">
    <source>
        <dbReference type="EMBL" id="CAJ1965337.1"/>
    </source>
</evidence>
<reference evidence="3" key="1">
    <citation type="submission" date="2023-08" db="EMBL/GenBank/DDBJ databases">
        <authorList>
            <person name="Audoor S."/>
            <person name="Bilcke G."/>
        </authorList>
    </citation>
    <scope>NUCLEOTIDE SEQUENCE</scope>
</reference>
<dbReference type="GO" id="GO:0003723">
    <property type="term" value="F:RNA binding"/>
    <property type="evidence" value="ECO:0007669"/>
    <property type="project" value="InterPro"/>
</dbReference>
<evidence type="ECO:0000313" key="4">
    <source>
        <dbReference type="Proteomes" id="UP001295423"/>
    </source>
</evidence>
<sequence>MPSQHQIPATLCIAGILIVAPYWITVNLAIQGEKDDTYGKLLARMNQQDGKANRWKNFIKPSIDWWIEEFEAGRVTQNVDGSSTALSGNDLLATTSKVKLQAQYHYHEQSIRYDLKDLSDLILYQDEQYLVVNKPVGVDVLENPAAGRVHNSLPGLLKELFSRHPSTANTKIIPAHRLDGPVSGVVCCGITSKDTRRLQRKIQLGQTSKSYVARVQIPPSGLPQLPLTIETQMGFDNSKSLAYVVEEDTSKKDAKSTNGDNGKYSKTVVQECLRTIKEDNTAIVTIRLFTGRKHQIRCHLQHVGLSIANDHRYGGKQRAPPLSAFDLPNPRKELMDMLRKAWKEGQSKSNCTFCEFEQTLLKEASSQISKNERLGPSVNTGIWLHSWKYAFPTLGMEFEAPLPQWARRSEPPKQDT</sequence>
<feature type="transmembrane region" description="Helical" evidence="1">
    <location>
        <begin position="7"/>
        <end position="24"/>
    </location>
</feature>
<dbReference type="Proteomes" id="UP001295423">
    <property type="component" value="Unassembled WGS sequence"/>
</dbReference>
<keyword evidence="4" id="KW-1185">Reference proteome</keyword>